<name>X1Q7G3_9ZZZZ</name>
<sequence length="37" mass="4024">MCALYQPGISLDAPGEKKRNGWEATPGSDIEILSEVF</sequence>
<feature type="non-terminal residue" evidence="1">
    <location>
        <position position="37"/>
    </location>
</feature>
<dbReference type="EMBL" id="BARV01039585">
    <property type="protein sequence ID" value="GAI46965.1"/>
    <property type="molecule type" value="Genomic_DNA"/>
</dbReference>
<accession>X1Q7G3</accession>
<dbReference type="AlphaFoldDB" id="X1Q7G3"/>
<comment type="caution">
    <text evidence="1">The sequence shown here is derived from an EMBL/GenBank/DDBJ whole genome shotgun (WGS) entry which is preliminary data.</text>
</comment>
<protein>
    <submittedName>
        <fullName evidence="1">Uncharacterized protein</fullName>
    </submittedName>
</protein>
<proteinExistence type="predicted"/>
<organism evidence="1">
    <name type="scientific">marine sediment metagenome</name>
    <dbReference type="NCBI Taxonomy" id="412755"/>
    <lineage>
        <taxon>unclassified sequences</taxon>
        <taxon>metagenomes</taxon>
        <taxon>ecological metagenomes</taxon>
    </lineage>
</organism>
<gene>
    <name evidence="1" type="ORF">S06H3_60630</name>
</gene>
<evidence type="ECO:0000313" key="1">
    <source>
        <dbReference type="EMBL" id="GAI46965.1"/>
    </source>
</evidence>
<reference evidence="1" key="1">
    <citation type="journal article" date="2014" name="Front. Microbiol.">
        <title>High frequency of phylogenetically diverse reductive dehalogenase-homologous genes in deep subseafloor sedimentary metagenomes.</title>
        <authorList>
            <person name="Kawai M."/>
            <person name="Futagami T."/>
            <person name="Toyoda A."/>
            <person name="Takaki Y."/>
            <person name="Nishi S."/>
            <person name="Hori S."/>
            <person name="Arai W."/>
            <person name="Tsubouchi T."/>
            <person name="Morono Y."/>
            <person name="Uchiyama I."/>
            <person name="Ito T."/>
            <person name="Fujiyama A."/>
            <person name="Inagaki F."/>
            <person name="Takami H."/>
        </authorList>
    </citation>
    <scope>NUCLEOTIDE SEQUENCE</scope>
    <source>
        <strain evidence="1">Expedition CK06-06</strain>
    </source>
</reference>